<evidence type="ECO:0000256" key="4">
    <source>
        <dbReference type="ARBA" id="ARBA00022825"/>
    </source>
</evidence>
<dbReference type="InterPro" id="IPR050131">
    <property type="entry name" value="Peptidase_S8_subtilisin-like"/>
</dbReference>
<sequence length="384" mass="39744">MGGIEMSKWQSKAVGATLALGLVVMAGLPVQAESVAYVDQGKDSILVKVKHGKNADKIAAKLGAENEKQLGKSDWHQFKVPAGKLSFWLDKLARDGDVEAAEVDQEVSILTTTPNDPNLSSQWYLNKIQAPQAWDFTQGSSMRKIAIIDTGVDVDHPDLIGKVLTGYDFVNGDTNADDDQGHGTAVAGVAAAYGNNGIGTSGVDWNAKILPVKVLNASGSGALSTIINGIYYAADQDAHVINLSLAGGGYSSAMQAAINYAYNSGAIIVASADGYSNPSYPAGYANVVGVTATSSTDVPSINASYIDIGAPGSNITTTRMGGGLATYSGASFSAAIVSGVMALGWSCNLSYSNATVQNRVLTQIDPITGAAFGRVNAYKTVNGF</sequence>
<feature type="active site" description="Charge relay system" evidence="5">
    <location>
        <position position="331"/>
    </location>
</feature>
<keyword evidence="4 5" id="KW-0720">Serine protease</keyword>
<feature type="active site" description="Charge relay system" evidence="5">
    <location>
        <position position="182"/>
    </location>
</feature>
<feature type="domain" description="Peptidase S8/S53" evidence="6">
    <location>
        <begin position="144"/>
        <end position="364"/>
    </location>
</feature>
<evidence type="ECO:0000256" key="1">
    <source>
        <dbReference type="ARBA" id="ARBA00011073"/>
    </source>
</evidence>
<dbReference type="PROSITE" id="PS51892">
    <property type="entry name" value="SUBTILASE"/>
    <property type="match status" value="1"/>
</dbReference>
<evidence type="ECO:0000313" key="8">
    <source>
        <dbReference type="EMBL" id="ARU60031.1"/>
    </source>
</evidence>
<dbReference type="EMBL" id="CP021434">
    <property type="protein sequence ID" value="ARU60031.1"/>
    <property type="molecule type" value="Genomic_DNA"/>
</dbReference>
<name>A0A1Y0IHP8_9BACL</name>
<dbReference type="InterPro" id="IPR054399">
    <property type="entry name" value="Fervidolysin-like_N_prodom"/>
</dbReference>
<organism evidence="8 9">
    <name type="scientific">Tumebacillus avium</name>
    <dbReference type="NCBI Taxonomy" id="1903704"/>
    <lineage>
        <taxon>Bacteria</taxon>
        <taxon>Bacillati</taxon>
        <taxon>Bacillota</taxon>
        <taxon>Bacilli</taxon>
        <taxon>Bacillales</taxon>
        <taxon>Alicyclobacillaceae</taxon>
        <taxon>Tumebacillus</taxon>
    </lineage>
</organism>
<proteinExistence type="inferred from homology"/>
<dbReference type="Proteomes" id="UP000195437">
    <property type="component" value="Chromosome"/>
</dbReference>
<comment type="similarity">
    <text evidence="1 5">Belongs to the peptidase S8 family.</text>
</comment>
<dbReference type="InterPro" id="IPR022398">
    <property type="entry name" value="Peptidase_S8_His-AS"/>
</dbReference>
<dbReference type="PRINTS" id="PR00723">
    <property type="entry name" value="SUBTILISIN"/>
</dbReference>
<evidence type="ECO:0000256" key="5">
    <source>
        <dbReference type="PROSITE-ProRule" id="PRU01240"/>
    </source>
</evidence>
<accession>A0A1Y0IHP8</accession>
<dbReference type="AlphaFoldDB" id="A0A1Y0IHP8"/>
<reference evidence="9" key="1">
    <citation type="submission" date="2017-05" db="EMBL/GenBank/DDBJ databases">
        <authorList>
            <person name="Sung H."/>
        </authorList>
    </citation>
    <scope>NUCLEOTIDE SEQUENCE [LARGE SCALE GENOMIC DNA]</scope>
    <source>
        <strain evidence="9">AR23208</strain>
    </source>
</reference>
<evidence type="ECO:0000256" key="2">
    <source>
        <dbReference type="ARBA" id="ARBA00022670"/>
    </source>
</evidence>
<dbReference type="PANTHER" id="PTHR43806">
    <property type="entry name" value="PEPTIDASE S8"/>
    <property type="match status" value="1"/>
</dbReference>
<keyword evidence="2 5" id="KW-0645">Protease</keyword>
<keyword evidence="3 5" id="KW-0378">Hydrolase</keyword>
<dbReference type="PROSITE" id="PS00137">
    <property type="entry name" value="SUBTILASE_HIS"/>
    <property type="match status" value="1"/>
</dbReference>
<dbReference type="GO" id="GO:0004252">
    <property type="term" value="F:serine-type endopeptidase activity"/>
    <property type="evidence" value="ECO:0007669"/>
    <property type="project" value="UniProtKB-UniRule"/>
</dbReference>
<protein>
    <submittedName>
        <fullName evidence="8">Uncharacterized protein</fullName>
    </submittedName>
</protein>
<dbReference type="Pfam" id="PF00082">
    <property type="entry name" value="Peptidase_S8"/>
    <property type="match status" value="1"/>
</dbReference>
<dbReference type="Pfam" id="PF22148">
    <property type="entry name" value="Fervidolysin_NPro-like"/>
    <property type="match status" value="1"/>
</dbReference>
<evidence type="ECO:0000313" key="9">
    <source>
        <dbReference type="Proteomes" id="UP000195437"/>
    </source>
</evidence>
<dbReference type="GO" id="GO:0006508">
    <property type="term" value="P:proteolysis"/>
    <property type="evidence" value="ECO:0007669"/>
    <property type="project" value="UniProtKB-KW"/>
</dbReference>
<evidence type="ECO:0000256" key="3">
    <source>
        <dbReference type="ARBA" id="ARBA00022801"/>
    </source>
</evidence>
<evidence type="ECO:0000259" key="7">
    <source>
        <dbReference type="Pfam" id="PF22148"/>
    </source>
</evidence>
<feature type="domain" description="Fervidolysin-like N-terminal prodomain" evidence="7">
    <location>
        <begin position="42"/>
        <end position="103"/>
    </location>
</feature>
<dbReference type="PROSITE" id="PS00136">
    <property type="entry name" value="SUBTILASE_ASP"/>
    <property type="match status" value="1"/>
</dbReference>
<dbReference type="InterPro" id="IPR036852">
    <property type="entry name" value="Peptidase_S8/S53_dom_sf"/>
</dbReference>
<dbReference type="InterPro" id="IPR015500">
    <property type="entry name" value="Peptidase_S8_subtilisin-rel"/>
</dbReference>
<dbReference type="InterPro" id="IPR023827">
    <property type="entry name" value="Peptidase_S8_Asp-AS"/>
</dbReference>
<dbReference type="Gene3D" id="3.40.50.200">
    <property type="entry name" value="Peptidase S8/S53 domain"/>
    <property type="match status" value="1"/>
</dbReference>
<gene>
    <name evidence="8" type="ORF">CBW65_02335</name>
</gene>
<keyword evidence="9" id="KW-1185">Reference proteome</keyword>
<dbReference type="KEGG" id="tum:CBW65_02335"/>
<dbReference type="PANTHER" id="PTHR43806:SF11">
    <property type="entry name" value="CEREVISIN-RELATED"/>
    <property type="match status" value="1"/>
</dbReference>
<dbReference type="SUPFAM" id="SSF52743">
    <property type="entry name" value="Subtilisin-like"/>
    <property type="match status" value="1"/>
</dbReference>
<evidence type="ECO:0000259" key="6">
    <source>
        <dbReference type="Pfam" id="PF00082"/>
    </source>
</evidence>
<feature type="active site" description="Charge relay system" evidence="5">
    <location>
        <position position="149"/>
    </location>
</feature>
<dbReference type="InterPro" id="IPR000209">
    <property type="entry name" value="Peptidase_S8/S53_dom"/>
</dbReference>